<dbReference type="Proteomes" id="UP000076830">
    <property type="component" value="Chromosome"/>
</dbReference>
<dbReference type="EMBL" id="CP015249">
    <property type="protein sequence ID" value="ANB16537.1"/>
    <property type="molecule type" value="Genomic_DNA"/>
</dbReference>
<evidence type="ECO:0000313" key="1">
    <source>
        <dbReference type="EMBL" id="ANB16537.1"/>
    </source>
</evidence>
<name>A0A167GGQ5_9GAMM</name>
<dbReference type="RefSeq" id="WP_150131976.1">
    <property type="nucleotide sequence ID" value="NZ_CP015249.1"/>
</dbReference>
<proteinExistence type="predicted"/>
<dbReference type="OrthoDB" id="6191549at2"/>
<dbReference type="AlphaFoldDB" id="A0A167GGQ5"/>
<gene>
    <name evidence="1" type="ORF">I596_500</name>
</gene>
<dbReference type="STRING" id="1300342.I596_500"/>
<reference evidence="1 2" key="1">
    <citation type="submission" date="2016-04" db="EMBL/GenBank/DDBJ databases">
        <title>Complete genome sequence of Dokdonella koreensis DS-123T.</title>
        <authorList>
            <person name="Kim J.F."/>
            <person name="Lee H."/>
            <person name="Kwak M.-J."/>
        </authorList>
    </citation>
    <scope>NUCLEOTIDE SEQUENCE [LARGE SCALE GENOMIC DNA]</scope>
    <source>
        <strain evidence="1 2">DS-123</strain>
    </source>
</reference>
<dbReference type="KEGG" id="dko:I596_500"/>
<organism evidence="1 2">
    <name type="scientific">Dokdonella koreensis DS-123</name>
    <dbReference type="NCBI Taxonomy" id="1300342"/>
    <lineage>
        <taxon>Bacteria</taxon>
        <taxon>Pseudomonadati</taxon>
        <taxon>Pseudomonadota</taxon>
        <taxon>Gammaproteobacteria</taxon>
        <taxon>Lysobacterales</taxon>
        <taxon>Rhodanobacteraceae</taxon>
        <taxon>Dokdonella</taxon>
    </lineage>
</organism>
<evidence type="ECO:0000313" key="2">
    <source>
        <dbReference type="Proteomes" id="UP000076830"/>
    </source>
</evidence>
<evidence type="ECO:0008006" key="3">
    <source>
        <dbReference type="Google" id="ProtNLM"/>
    </source>
</evidence>
<keyword evidence="2" id="KW-1185">Reference proteome</keyword>
<accession>A0A167GGQ5</accession>
<sequence length="922" mass="96910">MSVRLGLALAILVAALLPAPVRAGRLALAVDRIDGPALQASDLRLQVDEASGEVVVEAARLAVPALRWSGDALAWRCQLQQRGEESGCAGPLRSAGLAGELKVRADPQQIGLAFIGSAARIDLTVPRNAGPVHIQVQRLPLAPLQEALSAWLPARMRLLGGDVDADLHWTPGERVDGRFAVADLGLEDAARAFGIEELDGHGQAEVEWIDGRMRAHAQVGFVDGTLSGGGERIRLADAPADLELALQEGADGRWEIDRFQWGDADGLVATGSASLDPAAPAPLVRLALDVEGARLPGAVQRYGRSAWRAAGLDRLQVTGAVRASLRAEEGRLAGFAVDLDGVTVRDGTAAAWQNLHGRLAWAGQGESAVSRLGWTSATVAGVGIGRGSVALHLRPDGLALAQPAQLAVLGGTVVLDRLDIDLRENGGPWLQARFAASGLRYDSADGLYAAAGLGVGGALQLEGPVTQPRLRVDARIEGGEVLAGALYVRFPSTPVAVGLDAELADGRIDVHALDWRDPGVLDVHARARIALGEVPGVAALELDLRQVELAPALARYAQSALAAKGYGEIAADGALSGHLAFGADGLERLDFAARSVTLHDGGGRFAVTGLDGGIDWRHRADRPPTALQWRSMELLQIPLGGASARFASRRGRLALVEGIGIDVLGGQIRLERLDLLPRSPRGERYSASFAIAAIEMAQLSKVFGWPSFPGNLSGGIPEVVLAGDTVELRGGLDLYVFDGYLGLSGLRLERPFGVAPSLAADIHFQNFDLEQVTSAFSLGGMTGRLDGTIADLRLVDWGLVGFDAWLRTKGGGRMSYKAVNDVASLGGGGGLTANLQTMALQLFDTFGYRRFGIRCRLQAEVCTMAGIEPASAPVGSAGDGYTIVEGAGLPRISIVGHRRRVDWPVLVERIREATSGQGPIIE</sequence>
<protein>
    <recommendedName>
        <fullName evidence="3">Dicarboxylate transport domain-containing protein</fullName>
    </recommendedName>
</protein>